<accession>A0A7Y4IID1</accession>
<organism evidence="2 3">
    <name type="scientific">Myxococcus xanthus</name>
    <dbReference type="NCBI Taxonomy" id="34"/>
    <lineage>
        <taxon>Bacteria</taxon>
        <taxon>Pseudomonadati</taxon>
        <taxon>Myxococcota</taxon>
        <taxon>Myxococcia</taxon>
        <taxon>Myxococcales</taxon>
        <taxon>Cystobacterineae</taxon>
        <taxon>Myxococcaceae</taxon>
        <taxon>Myxococcus</taxon>
    </lineage>
</organism>
<proteinExistence type="predicted"/>
<sequence>MPGCGFFDESVVRGESSVQQIEVIRQLDHRFQHQEPFGNSSKIVLRVIERYKFALDVLSRQDARLRALMERVEALDTASVNVLFGDLLVRAALETAISKLETTGPVGAVRDTFPAVLGEALDSLEEGRGMSVARKAMGRDFTVGPSGRTWVWDLADTPSRVGDLLRDSIRTGFMPGAQSSVEIIRPTPRMVEGLERACELLRRLVPQMAQSVFLHLHCIAVANIRGARGRMLTGSGGDGTPCMIFIDPDELENPWDTAGHILHEAIHLKLSDLIRTGAIVTDDDPVELPWGRRTALSNSVFAYHAYAHMQVFREAVKHLGPDCYAEFGAPRDYDAPAHAMSVVKNDVKPYSRAEERLAYLHSQLSGPLSPRVTPYGRELVAWLWDTVRPLVDGVTTGGTAPRAAASTPSPVSSSRAPSSVRYRQGRNLSLRRSPASEVLFALDPTSQKIVTLNLSAWLAFELCDGKTEEEVLTSYTSSLGLGAERAWAQLAPTLRGLESSGMIEQVAEGGAP</sequence>
<protein>
    <recommendedName>
        <fullName evidence="4">HEXXH motif domain-containing protein</fullName>
    </recommendedName>
</protein>
<name>A0A7Y4IID1_MYXXA</name>
<dbReference type="AlphaFoldDB" id="A0A7Y4IID1"/>
<feature type="compositionally biased region" description="Low complexity" evidence="1">
    <location>
        <begin position="398"/>
        <end position="421"/>
    </location>
</feature>
<evidence type="ECO:0000313" key="3">
    <source>
        <dbReference type="Proteomes" id="UP000533080"/>
    </source>
</evidence>
<evidence type="ECO:0000313" key="2">
    <source>
        <dbReference type="EMBL" id="NOJ79385.1"/>
    </source>
</evidence>
<comment type="caution">
    <text evidence="2">The sequence shown here is derived from an EMBL/GenBank/DDBJ whole genome shotgun (WGS) entry which is preliminary data.</text>
</comment>
<dbReference type="NCBIfam" id="TIGR04267">
    <property type="entry name" value="mod_HExxH"/>
    <property type="match status" value="1"/>
</dbReference>
<dbReference type="Proteomes" id="UP000533080">
    <property type="component" value="Unassembled WGS sequence"/>
</dbReference>
<dbReference type="EMBL" id="JABFNT010000037">
    <property type="protein sequence ID" value="NOJ79385.1"/>
    <property type="molecule type" value="Genomic_DNA"/>
</dbReference>
<reference evidence="2 3" key="1">
    <citation type="submission" date="2020-05" db="EMBL/GenBank/DDBJ databases">
        <authorList>
            <person name="Whitworth D."/>
        </authorList>
    </citation>
    <scope>NUCLEOTIDE SEQUENCE [LARGE SCALE GENOMIC DNA]</scope>
    <source>
        <strain evidence="2 3">AM005</strain>
    </source>
</reference>
<feature type="region of interest" description="Disordered" evidence="1">
    <location>
        <begin position="398"/>
        <end position="427"/>
    </location>
</feature>
<gene>
    <name evidence="2" type="ORF">HNV28_13730</name>
</gene>
<evidence type="ECO:0000256" key="1">
    <source>
        <dbReference type="SAM" id="MobiDB-lite"/>
    </source>
</evidence>
<evidence type="ECO:0008006" key="4">
    <source>
        <dbReference type="Google" id="ProtNLM"/>
    </source>
</evidence>
<dbReference type="InterPro" id="IPR026337">
    <property type="entry name" value="AKG_HExxH"/>
</dbReference>